<feature type="region of interest" description="Disordered" evidence="2">
    <location>
        <begin position="165"/>
        <end position="200"/>
    </location>
</feature>
<evidence type="ECO:0000313" key="5">
    <source>
        <dbReference type="Proteomes" id="UP000269721"/>
    </source>
</evidence>
<dbReference type="OrthoDB" id="2154401at2759"/>
<gene>
    <name evidence="4" type="ORF">BDK51DRAFT_32183</name>
</gene>
<evidence type="ECO:0000313" key="4">
    <source>
        <dbReference type="EMBL" id="RKO84223.1"/>
    </source>
</evidence>
<evidence type="ECO:0000259" key="3">
    <source>
        <dbReference type="PROSITE" id="PS50800"/>
    </source>
</evidence>
<keyword evidence="5" id="KW-1185">Reference proteome</keyword>
<keyword evidence="1" id="KW-0175">Coiled coil</keyword>
<dbReference type="AlphaFoldDB" id="A0A4P9VZK3"/>
<accession>A0A4P9VZK3</accession>
<protein>
    <recommendedName>
        <fullName evidence="3">SAP domain-containing protein</fullName>
    </recommendedName>
</protein>
<feature type="domain" description="SAP" evidence="3">
    <location>
        <begin position="264"/>
        <end position="298"/>
    </location>
</feature>
<organism evidence="4 5">
    <name type="scientific">Blyttiomyces helicus</name>
    <dbReference type="NCBI Taxonomy" id="388810"/>
    <lineage>
        <taxon>Eukaryota</taxon>
        <taxon>Fungi</taxon>
        <taxon>Fungi incertae sedis</taxon>
        <taxon>Chytridiomycota</taxon>
        <taxon>Chytridiomycota incertae sedis</taxon>
        <taxon>Chytridiomycetes</taxon>
        <taxon>Chytridiomycetes incertae sedis</taxon>
        <taxon>Blyttiomyces</taxon>
    </lineage>
</organism>
<reference evidence="5" key="1">
    <citation type="journal article" date="2018" name="Nat. Microbiol.">
        <title>Leveraging single-cell genomics to expand the fungal tree of life.</title>
        <authorList>
            <person name="Ahrendt S.R."/>
            <person name="Quandt C.A."/>
            <person name="Ciobanu D."/>
            <person name="Clum A."/>
            <person name="Salamov A."/>
            <person name="Andreopoulos B."/>
            <person name="Cheng J.F."/>
            <person name="Woyke T."/>
            <person name="Pelin A."/>
            <person name="Henrissat B."/>
            <person name="Reynolds N.K."/>
            <person name="Benny G.L."/>
            <person name="Smith M.E."/>
            <person name="James T.Y."/>
            <person name="Grigoriev I.V."/>
        </authorList>
    </citation>
    <scope>NUCLEOTIDE SEQUENCE [LARGE SCALE GENOMIC DNA]</scope>
</reference>
<dbReference type="InterPro" id="IPR003034">
    <property type="entry name" value="SAP_dom"/>
</dbReference>
<sequence>EKSAWRHAQRHAGELEVLAERLQDNAESFEFEARSLRRQNEGLESRLDKERIEHAEDRQRWLEREVELFNVIKAQKAKVKERFVAPPTKLLEENAELYLRIDTLTAHLSQRESEVARQEDMISELQQTVGALMDELERGRFDVDHFEPATSGSSDLDALSAVDAGAPFLTPPKTPEPSEAAAQPAAVPPRRRRTSSAAAHPLAAAIPPVSTSAPFNALAEIDAKSAAPQAGAGLDVLSPGIATPRSFGSLAEELSRLGVPVHHGSANEPGALREKLAQYGLSTDGNRKILKRRLEKYLAKKKR</sequence>
<evidence type="ECO:0000256" key="2">
    <source>
        <dbReference type="SAM" id="MobiDB-lite"/>
    </source>
</evidence>
<feature type="coiled-coil region" evidence="1">
    <location>
        <begin position="108"/>
        <end position="135"/>
    </location>
</feature>
<feature type="coiled-coil region" evidence="1">
    <location>
        <begin position="12"/>
        <end position="60"/>
    </location>
</feature>
<dbReference type="Proteomes" id="UP000269721">
    <property type="component" value="Unassembled WGS sequence"/>
</dbReference>
<dbReference type="EMBL" id="ML000347">
    <property type="protein sequence ID" value="RKO84223.1"/>
    <property type="molecule type" value="Genomic_DNA"/>
</dbReference>
<name>A0A4P9VZK3_9FUNG</name>
<evidence type="ECO:0000256" key="1">
    <source>
        <dbReference type="SAM" id="Coils"/>
    </source>
</evidence>
<feature type="non-terminal residue" evidence="4">
    <location>
        <position position="1"/>
    </location>
</feature>
<dbReference type="PROSITE" id="PS50800">
    <property type="entry name" value="SAP"/>
    <property type="match status" value="1"/>
</dbReference>
<proteinExistence type="predicted"/>